<evidence type="ECO:0000256" key="6">
    <source>
        <dbReference type="ARBA" id="ARBA00023266"/>
    </source>
</evidence>
<keyword evidence="2 8" id="KW-0963">Cytoplasm</keyword>
<dbReference type="Pfam" id="PF03841">
    <property type="entry name" value="SelA"/>
    <property type="match status" value="1"/>
</dbReference>
<dbReference type="Gene3D" id="3.90.1150.180">
    <property type="match status" value="1"/>
</dbReference>
<keyword evidence="4 8" id="KW-0663">Pyridoxal phosphate</keyword>
<comment type="pathway">
    <text evidence="8">Aminoacyl-tRNA biosynthesis; selenocysteinyl-tRNA(Sec) biosynthesis; selenocysteinyl-tRNA(Sec) from L-seryl-tRNA(Sec) (bacterial route): step 1/1.</text>
</comment>
<evidence type="ECO:0000256" key="1">
    <source>
        <dbReference type="ARBA" id="ARBA00001933"/>
    </source>
</evidence>
<dbReference type="GO" id="GO:0001514">
    <property type="term" value="P:selenocysteine incorporation"/>
    <property type="evidence" value="ECO:0007669"/>
    <property type="project" value="UniProtKB-UniRule"/>
</dbReference>
<accession>A0A1W1H5M2</accession>
<dbReference type="GO" id="GO:0005737">
    <property type="term" value="C:cytoplasm"/>
    <property type="evidence" value="ECO:0007669"/>
    <property type="project" value="UniProtKB-SubCell"/>
</dbReference>
<evidence type="ECO:0000256" key="3">
    <source>
        <dbReference type="ARBA" id="ARBA00022679"/>
    </source>
</evidence>
<evidence type="ECO:0000256" key="2">
    <source>
        <dbReference type="ARBA" id="ARBA00022490"/>
    </source>
</evidence>
<organism evidence="10 11">
    <name type="scientific">Desulfamplus magnetovallimortis</name>
    <dbReference type="NCBI Taxonomy" id="1246637"/>
    <lineage>
        <taxon>Bacteria</taxon>
        <taxon>Pseudomonadati</taxon>
        <taxon>Thermodesulfobacteriota</taxon>
        <taxon>Desulfobacteria</taxon>
        <taxon>Desulfobacterales</taxon>
        <taxon>Desulfobacteraceae</taxon>
        <taxon>Desulfamplus</taxon>
    </lineage>
</organism>
<dbReference type="SUPFAM" id="SSF53383">
    <property type="entry name" value="PLP-dependent transferases"/>
    <property type="match status" value="1"/>
</dbReference>
<evidence type="ECO:0000256" key="5">
    <source>
        <dbReference type="ARBA" id="ARBA00022917"/>
    </source>
</evidence>
<comment type="cofactor">
    <cofactor evidence="1 8 9">
        <name>pyridoxal 5'-phosphate</name>
        <dbReference type="ChEBI" id="CHEBI:597326"/>
    </cofactor>
</comment>
<dbReference type="PANTHER" id="PTHR32328:SF0">
    <property type="entry name" value="L-SERYL-TRNA(SEC) SELENIUM TRANSFERASE"/>
    <property type="match status" value="1"/>
</dbReference>
<dbReference type="AlphaFoldDB" id="A0A1W1H5M2"/>
<protein>
    <recommendedName>
        <fullName evidence="8">L-seryl-tRNA(Sec) selenium transferase</fullName>
        <ecNumber evidence="8">2.9.1.1</ecNumber>
    </recommendedName>
    <alternativeName>
        <fullName evidence="8">Selenocysteine synthase</fullName>
        <shortName evidence="8">Sec synthase</shortName>
    </alternativeName>
    <alternativeName>
        <fullName evidence="8">Selenocysteinyl-tRNA(Sec) synthase</fullName>
    </alternativeName>
</protein>
<dbReference type="EC" id="2.9.1.1" evidence="8"/>
<dbReference type="STRING" id="1246637.MTBBW1_1110005"/>
<dbReference type="GO" id="GO:0001717">
    <property type="term" value="P:conversion of seryl-tRNAsec to selenocys-tRNAsec"/>
    <property type="evidence" value="ECO:0007669"/>
    <property type="project" value="UniProtKB-UniRule"/>
</dbReference>
<name>A0A1W1H5M2_9BACT</name>
<evidence type="ECO:0000313" key="11">
    <source>
        <dbReference type="Proteomes" id="UP000191931"/>
    </source>
</evidence>
<dbReference type="InterPro" id="IPR015421">
    <property type="entry name" value="PyrdxlP-dep_Trfase_major"/>
</dbReference>
<keyword evidence="11" id="KW-1185">Reference proteome</keyword>
<feature type="modified residue" description="N6-(pyridoxal phosphate)lysine" evidence="8 9">
    <location>
        <position position="324"/>
    </location>
</feature>
<evidence type="ECO:0000313" key="10">
    <source>
        <dbReference type="EMBL" id="SLM27744.1"/>
    </source>
</evidence>
<dbReference type="EMBL" id="FWEV01000015">
    <property type="protein sequence ID" value="SLM27744.1"/>
    <property type="molecule type" value="Genomic_DNA"/>
</dbReference>
<dbReference type="NCBIfam" id="TIGR00474">
    <property type="entry name" value="selA"/>
    <property type="match status" value="1"/>
</dbReference>
<dbReference type="Gene3D" id="3.40.640.10">
    <property type="entry name" value="Type I PLP-dependent aspartate aminotransferase-like (Major domain)"/>
    <property type="match status" value="1"/>
</dbReference>
<comment type="subcellular location">
    <subcellularLocation>
        <location evidence="8">Cytoplasm</location>
    </subcellularLocation>
</comment>
<comment type="function">
    <text evidence="8">Converts seryl-tRNA(Sec) to selenocysteinyl-tRNA(Sec) required for selenoprotein biosynthesis.</text>
</comment>
<evidence type="ECO:0000256" key="8">
    <source>
        <dbReference type="HAMAP-Rule" id="MF_00423"/>
    </source>
</evidence>
<dbReference type="Proteomes" id="UP000191931">
    <property type="component" value="Unassembled WGS sequence"/>
</dbReference>
<gene>
    <name evidence="8 10" type="primary">selA</name>
    <name evidence="10" type="ORF">MTBBW1_1110005</name>
</gene>
<evidence type="ECO:0000256" key="7">
    <source>
        <dbReference type="ARBA" id="ARBA00044507"/>
    </source>
</evidence>
<dbReference type="InterPro" id="IPR015424">
    <property type="entry name" value="PyrdxlP-dep_Trfase"/>
</dbReference>
<dbReference type="HAMAP" id="MF_00423">
    <property type="entry name" value="SelA"/>
    <property type="match status" value="1"/>
</dbReference>
<dbReference type="InterPro" id="IPR018319">
    <property type="entry name" value="SelA-like"/>
</dbReference>
<keyword evidence="6 8" id="KW-0711">Selenium</keyword>
<evidence type="ECO:0000256" key="4">
    <source>
        <dbReference type="ARBA" id="ARBA00022898"/>
    </source>
</evidence>
<comment type="similarity">
    <text evidence="7 8">Belongs to the SelA family.</text>
</comment>
<dbReference type="InterPro" id="IPR004534">
    <property type="entry name" value="SelA_trans"/>
</dbReference>
<keyword evidence="5 8" id="KW-0648">Protein biosynthesis</keyword>
<reference evidence="10 11" key="1">
    <citation type="submission" date="2017-03" db="EMBL/GenBank/DDBJ databases">
        <authorList>
            <person name="Afonso C.L."/>
            <person name="Miller P.J."/>
            <person name="Scott M.A."/>
            <person name="Spackman E."/>
            <person name="Goraichik I."/>
            <person name="Dimitrov K.M."/>
            <person name="Suarez D.L."/>
            <person name="Swayne D.E."/>
        </authorList>
    </citation>
    <scope>NUCLEOTIDE SEQUENCE [LARGE SCALE GENOMIC DNA]</scope>
    <source>
        <strain evidence="10">PRJEB14757</strain>
    </source>
</reference>
<sequence>MQPLPKIKICIHFHDKETTMNQRNNISNKPENRDNSLFRQIPGVDLLIDRIREDSRFEKIPHSVIKSSIQSILKTLRATIREGGTPDLLMDNIISSILKHAEKTVAPRLVPAINATGVVLHTNLGRAPLAEAALNRINGIAKGFSNLEFDISRGKRGERYSAVETLICQLTGAEAALAVNNNAAAVLLSLNTLAEGDEVVVSRGELVEIGGSFRIPDVMTKSGCILKEVGTTNRTHLKDYENAVTEKTGLFLKVHTSNYTIEGFTSSVPLYKIVELARKKGLPVMEDLGSGSLIDLSQYGLGKEPTVQEAVASGADIITFSGDKLLGGPQAGIIAGNADIIRKIKSNPLTRALRIDKLTLAALEATLSIYRDEAEAIVKIPTLKMLTLSFQETASKTDKIVDTLKQKLKIPEKQADIGWADLSSRTGGGSYPELPIASRCVTIIPKTLTVTRLEKELRMFNPAIIGRIDNDRFIIDPRTLQQGEEDIVVDALATVINSNIE</sequence>
<evidence type="ECO:0000256" key="9">
    <source>
        <dbReference type="PIRSR" id="PIRSR618319-50"/>
    </source>
</evidence>
<dbReference type="PANTHER" id="PTHR32328">
    <property type="entry name" value="L-SERYL-TRNA(SEC) SELENIUM TRANSFERASE"/>
    <property type="match status" value="1"/>
</dbReference>
<comment type="catalytic activity">
    <reaction evidence="8">
        <text>L-seryl-tRNA(Sec) + selenophosphate + H(+) = L-selenocysteinyl-tRNA(Sec) + phosphate</text>
        <dbReference type="Rhea" id="RHEA:22728"/>
        <dbReference type="Rhea" id="RHEA-COMP:9742"/>
        <dbReference type="Rhea" id="RHEA-COMP:9743"/>
        <dbReference type="ChEBI" id="CHEBI:15378"/>
        <dbReference type="ChEBI" id="CHEBI:16144"/>
        <dbReference type="ChEBI" id="CHEBI:43474"/>
        <dbReference type="ChEBI" id="CHEBI:78533"/>
        <dbReference type="ChEBI" id="CHEBI:78573"/>
        <dbReference type="EC" id="2.9.1.1"/>
    </reaction>
</comment>
<dbReference type="GO" id="GO:0004125">
    <property type="term" value="F:L-seryl-tRNA(Sec) selenium transferase activity"/>
    <property type="evidence" value="ECO:0007669"/>
    <property type="project" value="UniProtKB-UniRule"/>
</dbReference>
<keyword evidence="3 8" id="KW-0808">Transferase</keyword>
<dbReference type="UniPathway" id="UPA00906">
    <property type="reaction ID" value="UER00896"/>
</dbReference>
<proteinExistence type="inferred from homology"/>